<dbReference type="InterPro" id="IPR022205">
    <property type="entry name" value="DUF3732"/>
</dbReference>
<dbReference type="Pfam" id="PF12532">
    <property type="entry name" value="DUF3732"/>
    <property type="match status" value="1"/>
</dbReference>
<dbReference type="OrthoDB" id="103556at2"/>
<accession>A0A1G8E9U3</accession>
<dbReference type="AlphaFoldDB" id="A0A1G8E9U3"/>
<evidence type="ECO:0008006" key="4">
    <source>
        <dbReference type="Google" id="ProtNLM"/>
    </source>
</evidence>
<dbReference type="Proteomes" id="UP000199045">
    <property type="component" value="Unassembled WGS sequence"/>
</dbReference>
<feature type="coiled-coil region" evidence="1">
    <location>
        <begin position="272"/>
        <end position="302"/>
    </location>
</feature>
<proteinExistence type="predicted"/>
<dbReference type="SUPFAM" id="SSF52540">
    <property type="entry name" value="P-loop containing nucleoside triphosphate hydrolases"/>
    <property type="match status" value="1"/>
</dbReference>
<evidence type="ECO:0000313" key="2">
    <source>
        <dbReference type="EMBL" id="SDH66712.1"/>
    </source>
</evidence>
<gene>
    <name evidence="2" type="ORF">SAMN04488121_11750</name>
</gene>
<dbReference type="Gene3D" id="3.40.50.300">
    <property type="entry name" value="P-loop containing nucleotide triphosphate hydrolases"/>
    <property type="match status" value="1"/>
</dbReference>
<evidence type="ECO:0000256" key="1">
    <source>
        <dbReference type="SAM" id="Coils"/>
    </source>
</evidence>
<keyword evidence="1" id="KW-0175">Coiled coil</keyword>
<organism evidence="2 3">
    <name type="scientific">Chitinophaga filiformis</name>
    <name type="common">Myxococcus filiformis</name>
    <name type="synonym">Flexibacter filiformis</name>
    <dbReference type="NCBI Taxonomy" id="104663"/>
    <lineage>
        <taxon>Bacteria</taxon>
        <taxon>Pseudomonadati</taxon>
        <taxon>Bacteroidota</taxon>
        <taxon>Chitinophagia</taxon>
        <taxon>Chitinophagales</taxon>
        <taxon>Chitinophagaceae</taxon>
        <taxon>Chitinophaga</taxon>
    </lineage>
</organism>
<name>A0A1G8E9U3_CHIFI</name>
<dbReference type="STRING" id="104663.SAMN04488121_11750"/>
<dbReference type="EMBL" id="FNBN01000017">
    <property type="protein sequence ID" value="SDH66712.1"/>
    <property type="molecule type" value="Genomic_DNA"/>
</dbReference>
<reference evidence="2 3" key="1">
    <citation type="submission" date="2016-10" db="EMBL/GenBank/DDBJ databases">
        <authorList>
            <person name="de Groot N.N."/>
        </authorList>
    </citation>
    <scope>NUCLEOTIDE SEQUENCE [LARGE SCALE GENOMIC DNA]</scope>
    <source>
        <strain evidence="2 3">DSM 527</strain>
    </source>
</reference>
<dbReference type="InterPro" id="IPR027417">
    <property type="entry name" value="P-loop_NTPase"/>
</dbReference>
<feature type="coiled-coil region" evidence="1">
    <location>
        <begin position="197"/>
        <end position="231"/>
    </location>
</feature>
<dbReference type="RefSeq" id="WP_089839090.1">
    <property type="nucleotide sequence ID" value="NZ_FNBN01000017.1"/>
</dbReference>
<protein>
    <recommendedName>
        <fullName evidence="4">DUF3732 domain-containing protein</fullName>
    </recommendedName>
</protein>
<evidence type="ECO:0000313" key="3">
    <source>
        <dbReference type="Proteomes" id="UP000199045"/>
    </source>
</evidence>
<sequence>MQIKSIVLYNKKGEKRILPFEIGKVNIITGESKTGKTALIDIINYCLGSDDCRISEGIIRDTVEWFGILIQLYTEQVFIARQNPNRLNQNSTQHIYFSNSDIVAIPDLPQIINNSDIGTLKDFFTKKMFIAEFTNKPETGTRDPLSVNFKHSRFYSFQPQDLIAQRNYLFYNQTDNFAAQAIRDTLPYFLGVLREDTIRIEQEIAAKKRELNRYEKELKEFERLKQDGSKKIFELIGEATQLDLLDSNKVISGETEAIIALKEVLAWESNMIEVAQGENENLKRLIDERNELSRELSILNDEVKAVKSFINQTTDYSTEATQQKLRLESIKLFSETESELHHCPLCSQNIETNIPSVAAINKSLTELSDNLTTTIVEQPKLGQYVEKLSLNQENKKKEIEIRQNSIKAIYLEQDESAKLRDINLRRGKVIGKVSLFMESFHVVVEDTTLQIKIDQLRTQITRLEELISSEEKESRLNAVLNQINIQMTNWASGLDLEHQDAPIRFDIRKLTIFADTPNRSIALNHMGSGANWVAYHLLIHFALHKHFVKAQRPVPRFLILDQPSQIYFPPEQDLNQTGQITASSDETAVKQMYEFIFKVTKELAPEFQVIIIDHAKLNFPDFTDSITEEWRNGIKLIPTNWTN</sequence>